<dbReference type="GO" id="GO:0005634">
    <property type="term" value="C:nucleus"/>
    <property type="evidence" value="ECO:0007669"/>
    <property type="project" value="UniProtKB-SubCell"/>
</dbReference>
<dbReference type="Proteomes" id="UP000282613">
    <property type="component" value="Unassembled WGS sequence"/>
</dbReference>
<evidence type="ECO:0000256" key="1">
    <source>
        <dbReference type="ARBA" id="ARBA00023015"/>
    </source>
</evidence>
<sequence>MAGASGEGEDRSGDEAPVRVLMEENIHSALLTIAESVPSSWPIGLNFELREFSSICIAGRDYVLACLAQRPTITLHLRDQAAWSAASPCLMEMRIDGIYCPIGSTNVVSNLLCRRVYPALSVRVEGLLADGLYTIFLDLMPMSWNVYKYQDGRWISLQTAIPYPPPNLASLICVSSIPVRLGSALMAYGMDFSFAKITADIGPPINRNEVIVLTVSACHITAS</sequence>
<keyword evidence="8" id="KW-1185">Reference proteome</keyword>
<evidence type="ECO:0000256" key="2">
    <source>
        <dbReference type="ARBA" id="ARBA00023125"/>
    </source>
</evidence>
<dbReference type="InterPro" id="IPR008967">
    <property type="entry name" value="p53-like_TF_DNA-bd_sf"/>
</dbReference>
<dbReference type="PROSITE" id="PS50252">
    <property type="entry name" value="TBOX_3"/>
    <property type="match status" value="1"/>
</dbReference>
<keyword evidence="1" id="KW-0805">Transcription regulation</keyword>
<comment type="caution">
    <text evidence="5">Lacks conserved residue(s) required for the propagation of feature annotation.</text>
</comment>
<evidence type="ECO:0000313" key="8">
    <source>
        <dbReference type="Proteomes" id="UP000282613"/>
    </source>
</evidence>
<proteinExistence type="predicted"/>
<gene>
    <name evidence="7" type="ORF">TASK_LOCUS2894</name>
</gene>
<organism evidence="9">
    <name type="scientific">Taenia asiatica</name>
    <name type="common">Asian tapeworm</name>
    <dbReference type="NCBI Taxonomy" id="60517"/>
    <lineage>
        <taxon>Eukaryota</taxon>
        <taxon>Metazoa</taxon>
        <taxon>Spiralia</taxon>
        <taxon>Lophotrochozoa</taxon>
        <taxon>Platyhelminthes</taxon>
        <taxon>Cestoda</taxon>
        <taxon>Eucestoda</taxon>
        <taxon>Cyclophyllidea</taxon>
        <taxon>Taeniidae</taxon>
        <taxon>Taenia</taxon>
    </lineage>
</organism>
<evidence type="ECO:0000256" key="3">
    <source>
        <dbReference type="ARBA" id="ARBA00023163"/>
    </source>
</evidence>
<keyword evidence="2 5" id="KW-0238">DNA-binding</keyword>
<name>A0A0R3VZQ0_TAEAS</name>
<dbReference type="GO" id="GO:0045893">
    <property type="term" value="P:positive regulation of DNA-templated transcription"/>
    <property type="evidence" value="ECO:0007669"/>
    <property type="project" value="InterPro"/>
</dbReference>
<evidence type="ECO:0000313" key="9">
    <source>
        <dbReference type="WBParaSite" id="TASK_0000289401-mRNA-1"/>
    </source>
</evidence>
<dbReference type="GO" id="GO:0003700">
    <property type="term" value="F:DNA-binding transcription factor activity"/>
    <property type="evidence" value="ECO:0007669"/>
    <property type="project" value="InterPro"/>
</dbReference>
<dbReference type="AlphaFoldDB" id="A0A0R3VZQ0"/>
<dbReference type="Gene3D" id="2.60.40.820">
    <property type="entry name" value="Transcription factor, T-box"/>
    <property type="match status" value="1"/>
</dbReference>
<dbReference type="InterPro" id="IPR046360">
    <property type="entry name" value="T-box_DNA-bd"/>
</dbReference>
<dbReference type="Pfam" id="PF00907">
    <property type="entry name" value="T-box"/>
    <property type="match status" value="1"/>
</dbReference>
<dbReference type="GO" id="GO:0003677">
    <property type="term" value="F:DNA binding"/>
    <property type="evidence" value="ECO:0007669"/>
    <property type="project" value="UniProtKB-UniRule"/>
</dbReference>
<evidence type="ECO:0000256" key="4">
    <source>
        <dbReference type="ARBA" id="ARBA00023242"/>
    </source>
</evidence>
<protein>
    <submittedName>
        <fullName evidence="9">T-box domain-containing protein</fullName>
    </submittedName>
</protein>
<reference evidence="9" key="1">
    <citation type="submission" date="2017-02" db="UniProtKB">
        <authorList>
            <consortium name="WormBaseParasite"/>
        </authorList>
    </citation>
    <scope>IDENTIFICATION</scope>
</reference>
<dbReference type="EMBL" id="UYRS01003893">
    <property type="protein sequence ID" value="VDK26525.1"/>
    <property type="molecule type" value="Genomic_DNA"/>
</dbReference>
<reference evidence="7 8" key="2">
    <citation type="submission" date="2018-11" db="EMBL/GenBank/DDBJ databases">
        <authorList>
            <consortium name="Pathogen Informatics"/>
        </authorList>
    </citation>
    <scope>NUCLEOTIDE SEQUENCE [LARGE SCALE GENOMIC DNA]</scope>
</reference>
<dbReference type="STRING" id="60517.A0A0R3VZQ0"/>
<keyword evidence="4 5" id="KW-0539">Nucleus</keyword>
<dbReference type="InterPro" id="IPR036960">
    <property type="entry name" value="T-box_sf"/>
</dbReference>
<comment type="subcellular location">
    <subcellularLocation>
        <location evidence="5">Nucleus</location>
    </subcellularLocation>
</comment>
<keyword evidence="3" id="KW-0804">Transcription</keyword>
<evidence type="ECO:0000259" key="6">
    <source>
        <dbReference type="PROSITE" id="PS50252"/>
    </source>
</evidence>
<dbReference type="SUPFAM" id="SSF49417">
    <property type="entry name" value="p53-like transcription factors"/>
    <property type="match status" value="1"/>
</dbReference>
<dbReference type="WBParaSite" id="TASK_0000289401-mRNA-1">
    <property type="protein sequence ID" value="TASK_0000289401-mRNA-1"/>
    <property type="gene ID" value="TASK_0000289401"/>
</dbReference>
<evidence type="ECO:0000313" key="7">
    <source>
        <dbReference type="EMBL" id="VDK26525.1"/>
    </source>
</evidence>
<feature type="domain" description="T-box" evidence="6">
    <location>
        <begin position="114"/>
        <end position="213"/>
    </location>
</feature>
<accession>A0A0R3VZQ0</accession>
<evidence type="ECO:0000256" key="5">
    <source>
        <dbReference type="PROSITE-ProRule" id="PRU00201"/>
    </source>
</evidence>